<evidence type="ECO:0000256" key="19">
    <source>
        <dbReference type="ARBA" id="ARBA00023004"/>
    </source>
</evidence>
<dbReference type="PANTHER" id="PTHR10422">
    <property type="entry name" value="CYTOCHROME C OXIDASE SUBUNIT 1"/>
    <property type="match status" value="1"/>
</dbReference>
<evidence type="ECO:0000256" key="2">
    <source>
        <dbReference type="ARBA" id="ARBA00001971"/>
    </source>
</evidence>
<accession>E2RV10</accession>
<feature type="transmembrane region" description="Helical" evidence="25">
    <location>
        <begin position="12"/>
        <end position="35"/>
    </location>
</feature>
<feature type="transmembrane region" description="Helical" evidence="25">
    <location>
        <begin position="301"/>
        <end position="324"/>
    </location>
</feature>
<feature type="transmembrane region" description="Helical" evidence="25">
    <location>
        <begin position="448"/>
        <end position="471"/>
    </location>
</feature>
<dbReference type="Pfam" id="PF00115">
    <property type="entry name" value="COX1"/>
    <property type="match status" value="1"/>
</dbReference>
<dbReference type="GO" id="GO:0046872">
    <property type="term" value="F:metal ion binding"/>
    <property type="evidence" value="ECO:0007669"/>
    <property type="project" value="UniProtKB-KW"/>
</dbReference>
<keyword evidence="22 24" id="KW-0472">Membrane</keyword>
<evidence type="ECO:0000256" key="18">
    <source>
        <dbReference type="ARBA" id="ARBA00022989"/>
    </source>
</evidence>
<dbReference type="RefSeq" id="YP_004021418.1">
    <property type="nucleotide sequence ID" value="NC_014680.1"/>
</dbReference>
<comment type="subcellular location">
    <subcellularLocation>
        <location evidence="3 24">Mitochondrion inner membrane</location>
        <topology evidence="3 24">Multi-pass membrane protein</topology>
    </subcellularLocation>
</comment>
<evidence type="ECO:0000256" key="7">
    <source>
        <dbReference type="ARBA" id="ARBA00012949"/>
    </source>
</evidence>
<keyword evidence="19 24" id="KW-0408">Iron</keyword>
<evidence type="ECO:0000256" key="14">
    <source>
        <dbReference type="ARBA" id="ARBA00022792"/>
    </source>
</evidence>
<keyword evidence="17 24" id="KW-0249">Electron transport</keyword>
<evidence type="ECO:0000256" key="23">
    <source>
        <dbReference type="ARBA" id="ARBA00049512"/>
    </source>
</evidence>
<proteinExistence type="inferred from homology"/>
<feature type="transmembrane region" description="Helical" evidence="25">
    <location>
        <begin position="406"/>
        <end position="428"/>
    </location>
</feature>
<feature type="transmembrane region" description="Helical" evidence="25">
    <location>
        <begin position="265"/>
        <end position="289"/>
    </location>
</feature>
<dbReference type="Gene3D" id="1.20.210.10">
    <property type="entry name" value="Cytochrome c oxidase-like, subunit I domain"/>
    <property type="match status" value="1"/>
</dbReference>
<dbReference type="PRINTS" id="PR01165">
    <property type="entry name" value="CYCOXIDASEI"/>
</dbReference>
<evidence type="ECO:0000256" key="22">
    <source>
        <dbReference type="ARBA" id="ARBA00023136"/>
    </source>
</evidence>
<dbReference type="InterPro" id="IPR023616">
    <property type="entry name" value="Cyt_c_oxase-like_su1_dom"/>
</dbReference>
<evidence type="ECO:0000256" key="24">
    <source>
        <dbReference type="RuleBase" id="RU000369"/>
    </source>
</evidence>
<keyword evidence="14 24" id="KW-0999">Mitochondrion inner membrane</keyword>
<protein>
    <recommendedName>
        <fullName evidence="8 24">Cytochrome c oxidase subunit 1</fullName>
        <ecNumber evidence="7 24">7.1.1.9</ecNumber>
    </recommendedName>
</protein>
<feature type="domain" description="Cytochrome oxidase subunit I profile" evidence="26">
    <location>
        <begin position="1"/>
        <end position="510"/>
    </location>
</feature>
<evidence type="ECO:0000256" key="3">
    <source>
        <dbReference type="ARBA" id="ARBA00004448"/>
    </source>
</evidence>
<dbReference type="AlphaFoldDB" id="E2RV10"/>
<comment type="catalytic activity">
    <reaction evidence="23">
        <text>4 Fe(II)-[cytochrome c] + O2 + 8 H(+)(in) = 4 Fe(III)-[cytochrome c] + 2 H2O + 4 H(+)(out)</text>
        <dbReference type="Rhea" id="RHEA:11436"/>
        <dbReference type="Rhea" id="RHEA-COMP:10350"/>
        <dbReference type="Rhea" id="RHEA-COMP:14399"/>
        <dbReference type="ChEBI" id="CHEBI:15377"/>
        <dbReference type="ChEBI" id="CHEBI:15378"/>
        <dbReference type="ChEBI" id="CHEBI:15379"/>
        <dbReference type="ChEBI" id="CHEBI:29033"/>
        <dbReference type="ChEBI" id="CHEBI:29034"/>
        <dbReference type="EC" id="7.1.1.9"/>
    </reaction>
    <physiologicalReaction direction="left-to-right" evidence="23">
        <dbReference type="Rhea" id="RHEA:11437"/>
    </physiologicalReaction>
</comment>
<evidence type="ECO:0000256" key="1">
    <source>
        <dbReference type="ARBA" id="ARBA00001935"/>
    </source>
</evidence>
<feature type="transmembrane region" description="Helical" evidence="25">
    <location>
        <begin position="55"/>
        <end position="81"/>
    </location>
</feature>
<evidence type="ECO:0000256" key="5">
    <source>
        <dbReference type="ARBA" id="ARBA00009578"/>
    </source>
</evidence>
<dbReference type="InterPro" id="IPR023615">
    <property type="entry name" value="Cyt_c_Oxase_su1_BS"/>
</dbReference>
<keyword evidence="12 24" id="KW-0812">Transmembrane</keyword>
<keyword evidence="20 24" id="KW-0186">Copper</keyword>
<dbReference type="InterPro" id="IPR036927">
    <property type="entry name" value="Cyt_c_oxase-like_su1_sf"/>
</dbReference>
<evidence type="ECO:0000256" key="8">
    <source>
        <dbReference type="ARBA" id="ARBA00015947"/>
    </source>
</evidence>
<feature type="transmembrane region" description="Helical" evidence="25">
    <location>
        <begin position="146"/>
        <end position="169"/>
    </location>
</feature>
<keyword evidence="10 24" id="KW-0349">Heme</keyword>
<feature type="transmembrane region" description="Helical" evidence="25">
    <location>
        <begin position="375"/>
        <end position="394"/>
    </location>
</feature>
<evidence type="ECO:0000256" key="17">
    <source>
        <dbReference type="ARBA" id="ARBA00022982"/>
    </source>
</evidence>
<evidence type="ECO:0000256" key="15">
    <source>
        <dbReference type="ARBA" id="ARBA00022842"/>
    </source>
</evidence>
<feature type="transmembrane region" description="Helical" evidence="25">
    <location>
        <begin position="102"/>
        <end position="126"/>
    </location>
</feature>
<dbReference type="GO" id="GO:0020037">
    <property type="term" value="F:heme binding"/>
    <property type="evidence" value="ECO:0007669"/>
    <property type="project" value="InterPro"/>
</dbReference>
<evidence type="ECO:0000256" key="25">
    <source>
        <dbReference type="SAM" id="Phobius"/>
    </source>
</evidence>
<feature type="transmembrane region" description="Helical" evidence="25">
    <location>
        <begin position="336"/>
        <end position="355"/>
    </location>
</feature>
<evidence type="ECO:0000256" key="16">
    <source>
        <dbReference type="ARBA" id="ARBA00022967"/>
    </source>
</evidence>
<evidence type="ECO:0000256" key="12">
    <source>
        <dbReference type="ARBA" id="ARBA00022692"/>
    </source>
</evidence>
<dbReference type="EMBL" id="AB477468">
    <property type="protein sequence ID" value="BAJ24544.1"/>
    <property type="molecule type" value="Genomic_DNA"/>
</dbReference>
<dbReference type="GO" id="GO:0015990">
    <property type="term" value="P:electron transport coupled proton transport"/>
    <property type="evidence" value="ECO:0007669"/>
    <property type="project" value="TreeGrafter"/>
</dbReference>
<evidence type="ECO:0000256" key="21">
    <source>
        <dbReference type="ARBA" id="ARBA00023128"/>
    </source>
</evidence>
<organism evidence="27">
    <name type="scientific">Heteropteryx dilatata</name>
    <name type="common">Malayan jungle nymph walking stick</name>
    <dbReference type="NCBI Taxonomy" id="173795"/>
    <lineage>
        <taxon>Eukaryota</taxon>
        <taxon>Metazoa</taxon>
        <taxon>Ecdysozoa</taxon>
        <taxon>Arthropoda</taxon>
        <taxon>Hexapoda</taxon>
        <taxon>Insecta</taxon>
        <taxon>Pterygota</taxon>
        <taxon>Neoptera</taxon>
        <taxon>Polyneoptera</taxon>
        <taxon>Phasmatodea</taxon>
        <taxon>Verophasmatodea</taxon>
        <taxon>Areolatae</taxon>
        <taxon>Bacilloidea</taxon>
        <taxon>Heteropterygidae</taxon>
        <taxon>Heteropteryginae</taxon>
        <taxon>Heteropterygini</taxon>
        <taxon>Heteropteryx</taxon>
    </lineage>
</organism>
<dbReference type="PANTHER" id="PTHR10422:SF18">
    <property type="entry name" value="CYTOCHROME C OXIDASE SUBUNIT 1"/>
    <property type="match status" value="1"/>
</dbReference>
<dbReference type="UniPathway" id="UPA00705"/>
<geneLocation type="mitochondrion" evidence="27"/>
<comment type="cofactor">
    <cofactor evidence="2">
        <name>heme</name>
        <dbReference type="ChEBI" id="CHEBI:30413"/>
    </cofactor>
</comment>
<comment type="function">
    <text evidence="24">Component of the cytochrome c oxidase, the last enzyme in the mitochondrial electron transport chain which drives oxidative phosphorylation. The respiratory chain contains 3 multisubunit complexes succinate dehydrogenase (complex II, CII), ubiquinol-cytochrome c oxidoreductase (cytochrome b-c1 complex, complex III, CIII) and cytochrome c oxidase (complex IV, CIV), that cooperate to transfer electrons derived from NADH and succinate to molecular oxygen, creating an electrochemical gradient over the inner membrane that drives transmembrane transport and the ATP synthase. Cytochrome c oxidase is the component of the respiratory chain that catalyzes the reduction of oxygen to water. Electrons originating from reduced cytochrome c in the intermembrane space (IMS) are transferred via the dinuclear copper A center (CU(A)) of subunit 2 and heme A of subunit 1 to the active site in subunit 1, a binuclear center (BNC) formed by heme A3 and copper B (CU(B)). The BNC reduces molecular oxygen to 2 water molecules using 4 electrons from cytochrome c in the IMS and 4 protons from the mitochondrial matrix.</text>
</comment>
<feature type="transmembrane region" description="Helical" evidence="25">
    <location>
        <begin position="181"/>
        <end position="208"/>
    </location>
</feature>
<evidence type="ECO:0000256" key="13">
    <source>
        <dbReference type="ARBA" id="ARBA00022723"/>
    </source>
</evidence>
<dbReference type="CDD" id="cd01663">
    <property type="entry name" value="Cyt_c_Oxidase_I"/>
    <property type="match status" value="1"/>
</dbReference>
<comment type="subunit">
    <text evidence="6">Component of the cytochrome c oxidase (complex IV, CIV), a multisubunit enzyme composed of a catalytic core of 3 subunits and several supernumerary subunits. The complex exists as a monomer or a dimer and forms supercomplexes (SCs) in the inner mitochondrial membrane with ubiquinol-cytochrome c oxidoreductase (cytochrome b-c1 complex, complex III, CIII).</text>
</comment>
<evidence type="ECO:0000259" key="26">
    <source>
        <dbReference type="PROSITE" id="PS50855"/>
    </source>
</evidence>
<evidence type="ECO:0000256" key="4">
    <source>
        <dbReference type="ARBA" id="ARBA00004673"/>
    </source>
</evidence>
<gene>
    <name evidence="27" type="primary">COX1</name>
</gene>
<keyword evidence="18 25" id="KW-1133">Transmembrane helix</keyword>
<comment type="pathway">
    <text evidence="4 24">Energy metabolism; oxidative phosphorylation.</text>
</comment>
<dbReference type="FunFam" id="1.20.210.10:FF:000001">
    <property type="entry name" value="Cytochrome c oxidase subunit 1"/>
    <property type="match status" value="1"/>
</dbReference>
<keyword evidence="9 24" id="KW-0813">Transport</keyword>
<evidence type="ECO:0000256" key="6">
    <source>
        <dbReference type="ARBA" id="ARBA00011164"/>
    </source>
</evidence>
<dbReference type="EC" id="7.1.1.9" evidence="7 24"/>
<name>E2RV10_HETDI</name>
<dbReference type="GO" id="GO:0004129">
    <property type="term" value="F:cytochrome-c oxidase activity"/>
    <property type="evidence" value="ECO:0007669"/>
    <property type="project" value="UniProtKB-EC"/>
</dbReference>
<keyword evidence="21 24" id="KW-0496">Mitochondrion</keyword>
<keyword evidence="15" id="KW-0460">Magnesium</keyword>
<dbReference type="SUPFAM" id="SSF81442">
    <property type="entry name" value="Cytochrome c oxidase subunit I-like"/>
    <property type="match status" value="1"/>
</dbReference>
<comment type="cofactor">
    <cofactor evidence="1">
        <name>Cu cation</name>
        <dbReference type="ChEBI" id="CHEBI:23378"/>
    </cofactor>
</comment>
<dbReference type="GO" id="GO:0045277">
    <property type="term" value="C:respiratory chain complex IV"/>
    <property type="evidence" value="ECO:0007669"/>
    <property type="project" value="InterPro"/>
</dbReference>
<keyword evidence="11 24" id="KW-0679">Respiratory chain</keyword>
<comment type="similarity">
    <text evidence="5 24">Belongs to the heme-copper respiratory oxidase family.</text>
</comment>
<feature type="transmembrane region" description="Helical" evidence="25">
    <location>
        <begin position="228"/>
        <end position="253"/>
    </location>
</feature>
<evidence type="ECO:0000313" key="27">
    <source>
        <dbReference type="EMBL" id="BAJ24544.1"/>
    </source>
</evidence>
<dbReference type="PROSITE" id="PS50855">
    <property type="entry name" value="COX1"/>
    <property type="match status" value="1"/>
</dbReference>
<dbReference type="CTD" id="4512"/>
<dbReference type="GeneID" id="9978240"/>
<sequence length="511" mass="56929">MKRWFFSTNHKDIGTLYFILGMWSGMIGLSMSMLIRMELGSPGSIIGNDQIYNTIVTAHAFVMIFFMVMPIMIGGFGNWLLPIMIGAPDMAFPRMNNMSFWLLPPSLTLLIMSSMIDTGSGTGWTLYPPLAGLIGHNGMSVDLTIFSLHMAGISSILGAVNFISTTINMKSPGMTMEQIPLFVWSVVITAILLLLSLPVLAGAITMLLTDRNMNTSFFDPSGGGDPILYQHLFWFFGHPEVYILILPGFGMISHIISNESGKKEVFGNLGMIFAMAAIGLLGFVVWAHHMFTVGMDVDTRAYFTSATMIIAVPTGIKVFSWLATMHGSKLTFSPSCMWAMGFVFLFTLGGLTGIVLSNSSIDITLHDTYYVVAHFHYVLSMGAVFAIMAGFIQWYPLFTGMVMNPLWLKIQFITMFVGVNLTFFPQHFLGLAGMPRRYSDYPDMFTSWNIISSMGALISTMSMMMFIMILWESLSSMRQTIFSSHMTSSMEWNHNMPPTEHTYSELPILIK</sequence>
<dbReference type="GO" id="GO:0006123">
    <property type="term" value="P:mitochondrial electron transport, cytochrome c to oxygen"/>
    <property type="evidence" value="ECO:0007669"/>
    <property type="project" value="TreeGrafter"/>
</dbReference>
<dbReference type="InterPro" id="IPR000883">
    <property type="entry name" value="Cyt_C_Oxase_1"/>
</dbReference>
<evidence type="ECO:0000256" key="9">
    <source>
        <dbReference type="ARBA" id="ARBA00022448"/>
    </source>
</evidence>
<dbReference type="InterPro" id="IPR033944">
    <property type="entry name" value="Cyt_c_oxase_su1_dom"/>
</dbReference>
<dbReference type="PROSITE" id="PS00077">
    <property type="entry name" value="COX1_CUB"/>
    <property type="match status" value="1"/>
</dbReference>
<keyword evidence="13 24" id="KW-0479">Metal-binding</keyword>
<keyword evidence="16" id="KW-1278">Translocase</keyword>
<evidence type="ECO:0000256" key="11">
    <source>
        <dbReference type="ARBA" id="ARBA00022660"/>
    </source>
</evidence>
<evidence type="ECO:0000256" key="20">
    <source>
        <dbReference type="ARBA" id="ARBA00023008"/>
    </source>
</evidence>
<evidence type="ECO:0000256" key="10">
    <source>
        <dbReference type="ARBA" id="ARBA00022617"/>
    </source>
</evidence>
<reference evidence="27" key="1">
    <citation type="journal article" date="2011" name="Mol. Phylogenet. Evol.">
        <title>Exploring the molecular phylogeny of phasmids with whole mitochondrial genome sequences.</title>
        <authorList>
            <person name="Komoto N."/>
            <person name="Yukuhiro K."/>
            <person name="Ueda K."/>
            <person name="Tomita S."/>
        </authorList>
    </citation>
    <scope>NUCLEOTIDE SEQUENCE</scope>
</reference>
<dbReference type="GO" id="GO:0005743">
    <property type="term" value="C:mitochondrial inner membrane"/>
    <property type="evidence" value="ECO:0007669"/>
    <property type="project" value="UniProtKB-SubCell"/>
</dbReference>